<accession>A0A2R6RHM4</accession>
<proteinExistence type="predicted"/>
<dbReference type="PROSITE" id="PS51857">
    <property type="entry name" value="CSD_2"/>
    <property type="match status" value="1"/>
</dbReference>
<evidence type="ECO:0000313" key="5">
    <source>
        <dbReference type="Proteomes" id="UP000241394"/>
    </source>
</evidence>
<dbReference type="STRING" id="1590841.A0A2R6RHM4"/>
<dbReference type="InParanoid" id="A0A2R6RHM4"/>
<evidence type="ECO:0000256" key="2">
    <source>
        <dbReference type="SAM" id="Phobius"/>
    </source>
</evidence>
<dbReference type="PRINTS" id="PR00050">
    <property type="entry name" value="COLDSHOCK"/>
</dbReference>
<dbReference type="PANTHER" id="PTHR46565:SF20">
    <property type="entry name" value="COLD SHOCK DOMAIN-CONTAINING PROTEIN 4"/>
    <property type="match status" value="1"/>
</dbReference>
<evidence type="ECO:0000256" key="1">
    <source>
        <dbReference type="SAM" id="MobiDB-lite"/>
    </source>
</evidence>
<dbReference type="InterPro" id="IPR019844">
    <property type="entry name" value="CSD_CS"/>
</dbReference>
<dbReference type="OrthoDB" id="422005at2759"/>
<dbReference type="CDD" id="cd04458">
    <property type="entry name" value="CSP_CDS"/>
    <property type="match status" value="1"/>
</dbReference>
<dbReference type="PANTHER" id="PTHR46565">
    <property type="entry name" value="COLD SHOCK DOMAIN PROTEIN 2"/>
    <property type="match status" value="1"/>
</dbReference>
<dbReference type="InterPro" id="IPR002059">
    <property type="entry name" value="CSP_DNA-bd"/>
</dbReference>
<dbReference type="InterPro" id="IPR011129">
    <property type="entry name" value="CSD"/>
</dbReference>
<dbReference type="AlphaFoldDB" id="A0A2R6RHM4"/>
<keyword evidence="2" id="KW-1133">Transmembrane helix</keyword>
<dbReference type="EMBL" id="NKQK01000006">
    <property type="protein sequence ID" value="PSS29511.1"/>
    <property type="molecule type" value="Genomic_DNA"/>
</dbReference>
<feature type="domain" description="CSD" evidence="3">
    <location>
        <begin position="8"/>
        <end position="74"/>
    </location>
</feature>
<evidence type="ECO:0000259" key="3">
    <source>
        <dbReference type="PROSITE" id="PS51857"/>
    </source>
</evidence>
<keyword evidence="2" id="KW-0812">Transmembrane</keyword>
<dbReference type="Gramene" id="PSS29511">
    <property type="protein sequence ID" value="PSS29511"/>
    <property type="gene ID" value="CEY00_Acc07127"/>
</dbReference>
<feature type="compositionally biased region" description="Gly residues" evidence="1">
    <location>
        <begin position="84"/>
        <end position="99"/>
    </location>
</feature>
<gene>
    <name evidence="4" type="ORF">CEY00_Acc07127</name>
</gene>
<dbReference type="Proteomes" id="UP000241394">
    <property type="component" value="Chromosome LG6"/>
</dbReference>
<reference evidence="5" key="2">
    <citation type="journal article" date="2018" name="BMC Genomics">
        <title>A manually annotated Actinidia chinensis var. chinensis (kiwifruit) genome highlights the challenges associated with draft genomes and gene prediction in plants.</title>
        <authorList>
            <person name="Pilkington S.M."/>
            <person name="Crowhurst R."/>
            <person name="Hilario E."/>
            <person name="Nardozza S."/>
            <person name="Fraser L."/>
            <person name="Peng Y."/>
            <person name="Gunaseelan K."/>
            <person name="Simpson R."/>
            <person name="Tahir J."/>
            <person name="Deroles S.C."/>
            <person name="Templeton K."/>
            <person name="Luo Z."/>
            <person name="Davy M."/>
            <person name="Cheng C."/>
            <person name="McNeilage M."/>
            <person name="Scaglione D."/>
            <person name="Liu Y."/>
            <person name="Zhang Q."/>
            <person name="Datson P."/>
            <person name="De Silva N."/>
            <person name="Gardiner S.E."/>
            <person name="Bassett H."/>
            <person name="Chagne D."/>
            <person name="McCallum J."/>
            <person name="Dzierzon H."/>
            <person name="Deng C."/>
            <person name="Wang Y.Y."/>
            <person name="Barron L."/>
            <person name="Manako K."/>
            <person name="Bowen J."/>
            <person name="Foster T.M."/>
            <person name="Erridge Z.A."/>
            <person name="Tiffin H."/>
            <person name="Waite C.N."/>
            <person name="Davies K.M."/>
            <person name="Grierson E.P."/>
            <person name="Laing W.A."/>
            <person name="Kirk R."/>
            <person name="Chen X."/>
            <person name="Wood M."/>
            <person name="Montefiori M."/>
            <person name="Brummell D.A."/>
            <person name="Schwinn K.E."/>
            <person name="Catanach A."/>
            <person name="Fullerton C."/>
            <person name="Li D."/>
            <person name="Meiyalaghan S."/>
            <person name="Nieuwenhuizen N."/>
            <person name="Read N."/>
            <person name="Prakash R."/>
            <person name="Hunter D."/>
            <person name="Zhang H."/>
            <person name="McKenzie M."/>
            <person name="Knabel M."/>
            <person name="Harris A."/>
            <person name="Allan A.C."/>
            <person name="Gleave A."/>
            <person name="Chen A."/>
            <person name="Janssen B.J."/>
            <person name="Plunkett B."/>
            <person name="Ampomah-Dwamena C."/>
            <person name="Voogd C."/>
            <person name="Leif D."/>
            <person name="Lafferty D."/>
            <person name="Souleyre E.J.F."/>
            <person name="Varkonyi-Gasic E."/>
            <person name="Gambi F."/>
            <person name="Hanley J."/>
            <person name="Yao J.L."/>
            <person name="Cheung J."/>
            <person name="David K.M."/>
            <person name="Warren B."/>
            <person name="Marsh K."/>
            <person name="Snowden K.C."/>
            <person name="Lin-Wang K."/>
            <person name="Brian L."/>
            <person name="Martinez-Sanchez M."/>
            <person name="Wang M."/>
            <person name="Ileperuma N."/>
            <person name="Macnee N."/>
            <person name="Campin R."/>
            <person name="McAtee P."/>
            <person name="Drummond R.S.M."/>
            <person name="Espley R.V."/>
            <person name="Ireland H.S."/>
            <person name="Wu R."/>
            <person name="Atkinson R.G."/>
            <person name="Karunairetnam S."/>
            <person name="Bulley S."/>
            <person name="Chunkath S."/>
            <person name="Hanley Z."/>
            <person name="Storey R."/>
            <person name="Thrimawithana A.H."/>
            <person name="Thomson S."/>
            <person name="David C."/>
            <person name="Testolin R."/>
            <person name="Huang H."/>
            <person name="Hellens R.P."/>
            <person name="Schaffer R.J."/>
        </authorList>
    </citation>
    <scope>NUCLEOTIDE SEQUENCE [LARGE SCALE GENOMIC DNA]</scope>
    <source>
        <strain evidence="5">cv. Red5</strain>
    </source>
</reference>
<reference evidence="4 5" key="1">
    <citation type="submission" date="2017-07" db="EMBL/GenBank/DDBJ databases">
        <title>An improved, manually edited Actinidia chinensis var. chinensis (kiwifruit) genome highlights the challenges associated with draft genomes and gene prediction in plants.</title>
        <authorList>
            <person name="Pilkington S."/>
            <person name="Crowhurst R."/>
            <person name="Hilario E."/>
            <person name="Nardozza S."/>
            <person name="Fraser L."/>
            <person name="Peng Y."/>
            <person name="Gunaseelan K."/>
            <person name="Simpson R."/>
            <person name="Tahir J."/>
            <person name="Deroles S."/>
            <person name="Templeton K."/>
            <person name="Luo Z."/>
            <person name="Davy M."/>
            <person name="Cheng C."/>
            <person name="Mcneilage M."/>
            <person name="Scaglione D."/>
            <person name="Liu Y."/>
            <person name="Zhang Q."/>
            <person name="Datson P."/>
            <person name="De Silva N."/>
            <person name="Gardiner S."/>
            <person name="Bassett H."/>
            <person name="Chagne D."/>
            <person name="Mccallum J."/>
            <person name="Dzierzon H."/>
            <person name="Deng C."/>
            <person name="Wang Y.-Y."/>
            <person name="Barron N."/>
            <person name="Manako K."/>
            <person name="Bowen J."/>
            <person name="Foster T."/>
            <person name="Erridge Z."/>
            <person name="Tiffin H."/>
            <person name="Waite C."/>
            <person name="Davies K."/>
            <person name="Grierson E."/>
            <person name="Laing W."/>
            <person name="Kirk R."/>
            <person name="Chen X."/>
            <person name="Wood M."/>
            <person name="Montefiori M."/>
            <person name="Brummell D."/>
            <person name="Schwinn K."/>
            <person name="Catanach A."/>
            <person name="Fullerton C."/>
            <person name="Li D."/>
            <person name="Meiyalaghan S."/>
            <person name="Nieuwenhuizen N."/>
            <person name="Read N."/>
            <person name="Prakash R."/>
            <person name="Hunter D."/>
            <person name="Zhang H."/>
            <person name="Mckenzie M."/>
            <person name="Knabel M."/>
            <person name="Harris A."/>
            <person name="Allan A."/>
            <person name="Chen A."/>
            <person name="Janssen B."/>
            <person name="Plunkett B."/>
            <person name="Dwamena C."/>
            <person name="Voogd C."/>
            <person name="Leif D."/>
            <person name="Lafferty D."/>
            <person name="Souleyre E."/>
            <person name="Varkonyi-Gasic E."/>
            <person name="Gambi F."/>
            <person name="Hanley J."/>
            <person name="Yao J.-L."/>
            <person name="Cheung J."/>
            <person name="David K."/>
            <person name="Warren B."/>
            <person name="Marsh K."/>
            <person name="Snowden K."/>
            <person name="Lin-Wang K."/>
            <person name="Brian L."/>
            <person name="Martinez-Sanchez M."/>
            <person name="Wang M."/>
            <person name="Ileperuma N."/>
            <person name="Macnee N."/>
            <person name="Campin R."/>
            <person name="Mcatee P."/>
            <person name="Drummond R."/>
            <person name="Espley R."/>
            <person name="Ireland H."/>
            <person name="Wu R."/>
            <person name="Atkinson R."/>
            <person name="Karunairetnam S."/>
            <person name="Bulley S."/>
            <person name="Chunkath S."/>
            <person name="Hanley Z."/>
            <person name="Storey R."/>
            <person name="Thrimawithana A."/>
            <person name="Thomson S."/>
            <person name="David C."/>
            <person name="Testolin R."/>
        </authorList>
    </citation>
    <scope>NUCLEOTIDE SEQUENCE [LARGE SCALE GENOMIC DNA]</scope>
    <source>
        <strain evidence="5">cv. Red5</strain>
        <tissue evidence="4">Young leaf</tissue>
    </source>
</reference>
<keyword evidence="2" id="KW-0472">Membrane</keyword>
<dbReference type="SUPFAM" id="SSF50249">
    <property type="entry name" value="Nucleic acid-binding proteins"/>
    <property type="match status" value="1"/>
</dbReference>
<evidence type="ECO:0000313" key="4">
    <source>
        <dbReference type="EMBL" id="PSS29511.1"/>
    </source>
</evidence>
<organism evidence="4 5">
    <name type="scientific">Actinidia chinensis var. chinensis</name>
    <name type="common">Chinese soft-hair kiwi</name>
    <dbReference type="NCBI Taxonomy" id="1590841"/>
    <lineage>
        <taxon>Eukaryota</taxon>
        <taxon>Viridiplantae</taxon>
        <taxon>Streptophyta</taxon>
        <taxon>Embryophyta</taxon>
        <taxon>Tracheophyta</taxon>
        <taxon>Spermatophyta</taxon>
        <taxon>Magnoliopsida</taxon>
        <taxon>eudicotyledons</taxon>
        <taxon>Gunneridae</taxon>
        <taxon>Pentapetalae</taxon>
        <taxon>asterids</taxon>
        <taxon>Ericales</taxon>
        <taxon>Actinidiaceae</taxon>
        <taxon>Actinidia</taxon>
    </lineage>
</organism>
<feature type="transmembrane region" description="Helical" evidence="2">
    <location>
        <begin position="125"/>
        <end position="148"/>
    </location>
</feature>
<dbReference type="PROSITE" id="PS00352">
    <property type="entry name" value="CSD_1"/>
    <property type="match status" value="1"/>
</dbReference>
<feature type="region of interest" description="Disordered" evidence="1">
    <location>
        <begin position="65"/>
        <end position="115"/>
    </location>
</feature>
<dbReference type="GO" id="GO:0003676">
    <property type="term" value="F:nucleic acid binding"/>
    <property type="evidence" value="ECO:0007669"/>
    <property type="project" value="InterPro"/>
</dbReference>
<keyword evidence="5" id="KW-1185">Reference proteome</keyword>
<protein>
    <submittedName>
        <fullName evidence="4">Glycine-rich protein</fullName>
    </submittedName>
</protein>
<dbReference type="InterPro" id="IPR012340">
    <property type="entry name" value="NA-bd_OB-fold"/>
</dbReference>
<dbReference type="SMART" id="SM00357">
    <property type="entry name" value="CSP"/>
    <property type="match status" value="1"/>
</dbReference>
<sequence>MAEGNGSRMKGVVKWFNEQKGFGFITPDDGGEDLFVHQSSIQSEGFRSLGDGESVEFVIDSDDSGRTKAVDVTGPNGALVQGSSRGGGGGGGRGGGGYGFSSERRSGGRGGRGGGGGGYGGGGMVVVMVVAAAGTAAVGVMEAVVAVASSVGKRGIWPGIAIKAAAAAVVVAVVEGGMVVVVAVVVVAAAADASHVGRKGIFPENAPTLLVEMGKEKRGKCVPSRFTPLYL</sequence>
<dbReference type="OMA" id="WPGIAIK"/>
<feature type="transmembrane region" description="Helical" evidence="2">
    <location>
        <begin position="160"/>
        <end position="191"/>
    </location>
</feature>
<dbReference type="Gene3D" id="2.40.50.140">
    <property type="entry name" value="Nucleic acid-binding proteins"/>
    <property type="match status" value="1"/>
</dbReference>
<dbReference type="Pfam" id="PF00313">
    <property type="entry name" value="CSD"/>
    <property type="match status" value="1"/>
</dbReference>
<comment type="caution">
    <text evidence="4">The sequence shown here is derived from an EMBL/GenBank/DDBJ whole genome shotgun (WGS) entry which is preliminary data.</text>
</comment>
<name>A0A2R6RHM4_ACTCC</name>